<evidence type="ECO:0008006" key="4">
    <source>
        <dbReference type="Google" id="ProtNLM"/>
    </source>
</evidence>
<protein>
    <recommendedName>
        <fullName evidence="4">C6 zinc finger domain containing protein</fullName>
    </recommendedName>
</protein>
<dbReference type="Proteomes" id="UP001583186">
    <property type="component" value="Unassembled WGS sequence"/>
</dbReference>
<evidence type="ECO:0000313" key="2">
    <source>
        <dbReference type="EMBL" id="KAL1902272.1"/>
    </source>
</evidence>
<feature type="compositionally biased region" description="Polar residues" evidence="1">
    <location>
        <begin position="1"/>
        <end position="12"/>
    </location>
</feature>
<dbReference type="EMBL" id="JAWCUI010000005">
    <property type="protein sequence ID" value="KAL1902272.1"/>
    <property type="molecule type" value="Genomic_DNA"/>
</dbReference>
<organism evidence="2 3">
    <name type="scientific">Sporothrix stenoceras</name>
    <dbReference type="NCBI Taxonomy" id="5173"/>
    <lineage>
        <taxon>Eukaryota</taxon>
        <taxon>Fungi</taxon>
        <taxon>Dikarya</taxon>
        <taxon>Ascomycota</taxon>
        <taxon>Pezizomycotina</taxon>
        <taxon>Sordariomycetes</taxon>
        <taxon>Sordariomycetidae</taxon>
        <taxon>Ophiostomatales</taxon>
        <taxon>Ophiostomataceae</taxon>
        <taxon>Sporothrix</taxon>
    </lineage>
</organism>
<keyword evidence="3" id="KW-1185">Reference proteome</keyword>
<feature type="compositionally biased region" description="Basic and acidic residues" evidence="1">
    <location>
        <begin position="87"/>
        <end position="98"/>
    </location>
</feature>
<feature type="compositionally biased region" description="Low complexity" evidence="1">
    <location>
        <begin position="30"/>
        <end position="77"/>
    </location>
</feature>
<feature type="region of interest" description="Disordered" evidence="1">
    <location>
        <begin position="1"/>
        <end position="125"/>
    </location>
</feature>
<sequence>MTSPNSQSNAINISPDAAGSNMNHGIQMASGSVGSVGGDAYSPPGGSAYSPPTFTYTTADGGTTTETMNNMNMEGGNPLSVEGSGSNRDRRYSDEWDASKVPPSRFQKRKGSIYSTPGSRDGHVDNNYAAKFHAKHAEKGYNKVK</sequence>
<evidence type="ECO:0000256" key="1">
    <source>
        <dbReference type="SAM" id="MobiDB-lite"/>
    </source>
</evidence>
<comment type="caution">
    <text evidence="2">The sequence shown here is derived from an EMBL/GenBank/DDBJ whole genome shotgun (WGS) entry which is preliminary data.</text>
</comment>
<proteinExistence type="predicted"/>
<reference evidence="2 3" key="1">
    <citation type="journal article" date="2024" name="IMA Fungus">
        <title>IMA Genome - F19 : A genome assembly and annotation guide to empower mycologists, including annotated draft genome sequences of Ceratocystis pirilliformis, Diaporthe australafricana, Fusarium ophioides, Paecilomyces lecythidis, and Sporothrix stenoceras.</title>
        <authorList>
            <person name="Aylward J."/>
            <person name="Wilson A.M."/>
            <person name="Visagie C.M."/>
            <person name="Spraker J."/>
            <person name="Barnes I."/>
            <person name="Buitendag C."/>
            <person name="Ceriani C."/>
            <person name="Del Mar Angel L."/>
            <person name="du Plessis D."/>
            <person name="Fuchs T."/>
            <person name="Gasser K."/>
            <person name="Kramer D."/>
            <person name="Li W."/>
            <person name="Munsamy K."/>
            <person name="Piso A."/>
            <person name="Price J.L."/>
            <person name="Sonnekus B."/>
            <person name="Thomas C."/>
            <person name="van der Nest A."/>
            <person name="van Dijk A."/>
            <person name="van Heerden A."/>
            <person name="van Vuuren N."/>
            <person name="Yilmaz N."/>
            <person name="Duong T.A."/>
            <person name="van der Merwe N.A."/>
            <person name="Wingfield M.J."/>
            <person name="Wingfield B.D."/>
        </authorList>
    </citation>
    <scope>NUCLEOTIDE SEQUENCE [LARGE SCALE GENOMIC DNA]</scope>
    <source>
        <strain evidence="2 3">CMW 5346</strain>
    </source>
</reference>
<gene>
    <name evidence="2" type="ORF">Sste5346_001248</name>
</gene>
<accession>A0ABR3ZPU0</accession>
<evidence type="ECO:0000313" key="3">
    <source>
        <dbReference type="Proteomes" id="UP001583186"/>
    </source>
</evidence>
<name>A0ABR3ZPU0_9PEZI</name>